<keyword evidence="1" id="KW-0732">Signal</keyword>
<dbReference type="SMR" id="A0A034WTX9"/>
<sequence length="181" mass="19845">MMAMLTAPVLIAAVLLGSTVGKKQCDVYDTDGFEVIHRLPHTYAAFSSGDVGSELLCSTADLTYYSEEKGEVQYTLHVPGVGGGEKTDVTLDYSKTEFPAVLNLVINNDTANLYTTESLYSDFDTCSVFKLHGENKKCVMWVARGSEDEIPDLCLHQFNCACGPAVPLYIRHICKNTEDSQ</sequence>
<dbReference type="EMBL" id="GHWJ01000834">
    <property type="protein sequence ID" value="NOV33571.1"/>
    <property type="molecule type" value="Transcribed_RNA"/>
</dbReference>
<dbReference type="GO" id="GO:0043176">
    <property type="term" value="F:amine binding"/>
    <property type="evidence" value="ECO:0007669"/>
    <property type="project" value="InterPro"/>
</dbReference>
<dbReference type="Gene3D" id="2.40.128.20">
    <property type="match status" value="1"/>
</dbReference>
<proteinExistence type="predicted"/>
<evidence type="ECO:0000313" key="3">
    <source>
        <dbReference type="EMBL" id="NOV33571.1"/>
    </source>
</evidence>
<dbReference type="VEuPathDB" id="VectorBase:LOC119174125"/>
<organism evidence="2">
    <name type="scientific">Rhipicephalus microplus</name>
    <name type="common">Cattle tick</name>
    <name type="synonym">Boophilus microplus</name>
    <dbReference type="NCBI Taxonomy" id="6941"/>
    <lineage>
        <taxon>Eukaryota</taxon>
        <taxon>Metazoa</taxon>
        <taxon>Ecdysozoa</taxon>
        <taxon>Arthropoda</taxon>
        <taxon>Chelicerata</taxon>
        <taxon>Arachnida</taxon>
        <taxon>Acari</taxon>
        <taxon>Parasitiformes</taxon>
        <taxon>Ixodida</taxon>
        <taxon>Ixodoidea</taxon>
        <taxon>Ixodidae</taxon>
        <taxon>Rhipicephalinae</taxon>
        <taxon>Rhipicephalus</taxon>
        <taxon>Boophilus</taxon>
    </lineage>
</organism>
<dbReference type="EMBL" id="GBBR01000046">
    <property type="protein sequence ID" value="JAC59016.1"/>
    <property type="molecule type" value="Transcribed_RNA"/>
</dbReference>
<dbReference type="InterPro" id="IPR002970">
    <property type="entry name" value="Tick_his-bd"/>
</dbReference>
<evidence type="ECO:0000313" key="2">
    <source>
        <dbReference type="EMBL" id="JAC59016.1"/>
    </source>
</evidence>
<name>A0A034WTX9_RHIMP</name>
<accession>A0A034WTX9</accession>
<protein>
    <submittedName>
        <fullName evidence="2">Lipocalin 7</fullName>
    </submittedName>
    <submittedName>
        <fullName evidence="3">Putative lipocalin-5 1</fullName>
    </submittedName>
</protein>
<reference evidence="2" key="1">
    <citation type="journal article" date="2014" name="PLoS ONE">
        <title>Proteomic Analysis of Cattle Tick Rhipicephalus (Boophilus) microplus Saliva: A Comparison between Partially and Fully Engorged Females.</title>
        <authorList>
            <person name="Tirloni L."/>
            <person name="Reck J."/>
            <person name="Terra R.M."/>
            <person name="Martins J.R."/>
            <person name="Mulenga A."/>
            <person name="Sherman N.E."/>
            <person name="Fox J.W."/>
            <person name="Yates J.R.III."/>
            <person name="Termignoni C."/>
            <person name="Pinto A.F."/>
            <person name="da Silva Vaz I.Jr."/>
        </authorList>
    </citation>
    <scope>NUCLEOTIDE SEQUENCE</scope>
</reference>
<dbReference type="InterPro" id="IPR012674">
    <property type="entry name" value="Calycin"/>
</dbReference>
<dbReference type="GO" id="GO:0030682">
    <property type="term" value="P:symbiont-mediated perturbation of host defenses"/>
    <property type="evidence" value="ECO:0007669"/>
    <property type="project" value="InterPro"/>
</dbReference>
<dbReference type="Pfam" id="PF02098">
    <property type="entry name" value="His_binding"/>
    <property type="match status" value="1"/>
</dbReference>
<feature type="signal peptide" evidence="1">
    <location>
        <begin position="1"/>
        <end position="21"/>
    </location>
</feature>
<dbReference type="OrthoDB" id="6493122at2759"/>
<dbReference type="SUPFAM" id="SSF50814">
    <property type="entry name" value="Lipocalins"/>
    <property type="match status" value="1"/>
</dbReference>
<dbReference type="AlphaFoldDB" id="A0A034WTX9"/>
<evidence type="ECO:0000256" key="1">
    <source>
        <dbReference type="SAM" id="SignalP"/>
    </source>
</evidence>
<reference evidence="3" key="2">
    <citation type="submission" date="2019-09" db="EMBL/GenBank/DDBJ databases">
        <title>Organ-specific transcriptomic study of the physiology of the cattle tick, Rhipicephalus microplus.</title>
        <authorList>
            <person name="Tirloni L."/>
            <person name="Braz G."/>
            <person name="Gandara A.C.P."/>
            <person name="Sabadin G.A."/>
            <person name="da Silva R.M."/>
            <person name="Guizzo M.G."/>
            <person name="Machado J.A."/>
            <person name="Costa E.P."/>
            <person name="Gomes H.F."/>
            <person name="Moraes J."/>
            <person name="Mota M.B.S."/>
            <person name="Mesquita R.D."/>
            <person name="Alvarenga P.H."/>
            <person name="Alves F."/>
            <person name="Seixas A."/>
            <person name="da Fonseca R.N."/>
            <person name="Fogaca A."/>
            <person name="Logullo C."/>
            <person name="Tanaka A."/>
            <person name="Daffre S."/>
            <person name="Termignoni C."/>
            <person name="Vaz I.S.Jr."/>
            <person name="Oliveira P.L."/>
            <person name="Ribeiro J.M."/>
        </authorList>
    </citation>
    <scope>NUCLEOTIDE SEQUENCE</scope>
    <source>
        <strain evidence="3">Porto Alegre</strain>
    </source>
</reference>
<feature type="chain" id="PRO_5036289343" evidence="1">
    <location>
        <begin position="22"/>
        <end position="181"/>
    </location>
</feature>